<comment type="caution">
    <text evidence="1">The sequence shown here is derived from an EMBL/GenBank/DDBJ whole genome shotgun (WGS) entry which is preliminary data.</text>
</comment>
<reference evidence="1" key="1">
    <citation type="journal article" date="2015" name="Nature">
        <title>Complex archaea that bridge the gap between prokaryotes and eukaryotes.</title>
        <authorList>
            <person name="Spang A."/>
            <person name="Saw J.H."/>
            <person name="Jorgensen S.L."/>
            <person name="Zaremba-Niedzwiedzka K."/>
            <person name="Martijn J."/>
            <person name="Lind A.E."/>
            <person name="van Eijk R."/>
            <person name="Schleper C."/>
            <person name="Guy L."/>
            <person name="Ettema T.J."/>
        </authorList>
    </citation>
    <scope>NUCLEOTIDE SEQUENCE</scope>
</reference>
<dbReference type="NCBIfam" id="TIGR02126">
    <property type="entry name" value="phgtail_TP901_1"/>
    <property type="match status" value="1"/>
</dbReference>
<dbReference type="InterPro" id="IPR011855">
    <property type="entry name" value="Phgtail_TP901_1"/>
</dbReference>
<dbReference type="Pfam" id="PF06199">
    <property type="entry name" value="Phage_tail_2"/>
    <property type="match status" value="1"/>
</dbReference>
<dbReference type="AlphaFoldDB" id="A0A0F9HCM7"/>
<sequence length="130" mass="13895">MLNGNEVLILADTDGAGTFAAVASQQEASIDESNDIIDQSSKDARERKVAAGRYEATVSFGALYVPTDVAFNALKAALRNGTKIKLREQRQGTPIEEYLAVISSMTRDYPDQDNATISLEAAVDGAVTII</sequence>
<protein>
    <submittedName>
        <fullName evidence="1">Uncharacterized protein</fullName>
    </submittedName>
</protein>
<dbReference type="Gene3D" id="4.10.410.40">
    <property type="match status" value="1"/>
</dbReference>
<dbReference type="EMBL" id="LAZR01015453">
    <property type="protein sequence ID" value="KKM12894.1"/>
    <property type="molecule type" value="Genomic_DNA"/>
</dbReference>
<proteinExistence type="predicted"/>
<evidence type="ECO:0000313" key="1">
    <source>
        <dbReference type="EMBL" id="KKM12894.1"/>
    </source>
</evidence>
<gene>
    <name evidence="1" type="ORF">LCGC14_1719610</name>
</gene>
<organism evidence="1">
    <name type="scientific">marine sediment metagenome</name>
    <dbReference type="NCBI Taxonomy" id="412755"/>
    <lineage>
        <taxon>unclassified sequences</taxon>
        <taxon>metagenomes</taxon>
        <taxon>ecological metagenomes</taxon>
    </lineage>
</organism>
<name>A0A0F9HCM7_9ZZZZ</name>
<accession>A0A0F9HCM7</accession>